<sequence>FKAHARYINRSNNIHRKVLNFLSPNEVVAQYFESQSA</sequence>
<dbReference type="Proteomes" id="UP000235682">
    <property type="component" value="Unassembled WGS sequence"/>
</dbReference>
<dbReference type="EMBL" id="PNHE01000069">
    <property type="protein sequence ID" value="PMC56313.1"/>
    <property type="molecule type" value="Genomic_DNA"/>
</dbReference>
<keyword evidence="6" id="KW-1185">Reference proteome</keyword>
<comment type="caution">
    <text evidence="3">The sequence shown here is derived from an EMBL/GenBank/DDBJ whole genome shotgun (WGS) entry which is preliminary data.</text>
</comment>
<dbReference type="EMBL" id="PNHE01000006">
    <property type="protein sequence ID" value="PMC58830.1"/>
    <property type="molecule type" value="Genomic_DNA"/>
</dbReference>
<evidence type="ECO:0000313" key="1">
    <source>
        <dbReference type="EMBL" id="PMC56313.1"/>
    </source>
</evidence>
<evidence type="ECO:0000313" key="6">
    <source>
        <dbReference type="Proteomes" id="UP000235682"/>
    </source>
</evidence>
<evidence type="ECO:0000313" key="3">
    <source>
        <dbReference type="EMBL" id="PMC58692.1"/>
    </source>
</evidence>
<dbReference type="EMBL" id="PNHE01000004">
    <property type="protein sequence ID" value="PMC58899.1"/>
    <property type="molecule type" value="Genomic_DNA"/>
</dbReference>
<evidence type="ECO:0000313" key="2">
    <source>
        <dbReference type="EMBL" id="PMC57745.1"/>
    </source>
</evidence>
<dbReference type="AlphaFoldDB" id="A0A2N6SNR0"/>
<name>A0A2N6SNR0_9LACT</name>
<protein>
    <submittedName>
        <fullName evidence="3">IS481 family transposase</fullName>
    </submittedName>
</protein>
<dbReference type="EMBL" id="PNHE01000008">
    <property type="protein sequence ID" value="PMC58692.1"/>
    <property type="molecule type" value="Genomic_DNA"/>
</dbReference>
<evidence type="ECO:0000313" key="4">
    <source>
        <dbReference type="EMBL" id="PMC58830.1"/>
    </source>
</evidence>
<gene>
    <name evidence="5" type="ORF">CJ205_01650</name>
    <name evidence="4" type="ORF">CJ205_02615</name>
    <name evidence="3" type="ORF">CJ205_03215</name>
    <name evidence="2" type="ORF">CJ205_08040</name>
    <name evidence="1" type="ORF">CJ205_08470</name>
</gene>
<dbReference type="EMBL" id="PNHE01000053">
    <property type="protein sequence ID" value="PMC57745.1"/>
    <property type="molecule type" value="Genomic_DNA"/>
</dbReference>
<evidence type="ECO:0000313" key="5">
    <source>
        <dbReference type="EMBL" id="PMC58899.1"/>
    </source>
</evidence>
<accession>A0A2N6SNR0</accession>
<feature type="non-terminal residue" evidence="3">
    <location>
        <position position="1"/>
    </location>
</feature>
<organism evidence="3 6">
    <name type="scientific">Dolosicoccus paucivorans</name>
    <dbReference type="NCBI Taxonomy" id="84521"/>
    <lineage>
        <taxon>Bacteria</taxon>
        <taxon>Bacillati</taxon>
        <taxon>Bacillota</taxon>
        <taxon>Bacilli</taxon>
        <taxon>Lactobacillales</taxon>
        <taxon>Aerococcaceae</taxon>
        <taxon>Dolosicoccus</taxon>
    </lineage>
</organism>
<proteinExistence type="predicted"/>
<reference evidence="3 6" key="1">
    <citation type="submission" date="2017-09" db="EMBL/GenBank/DDBJ databases">
        <title>Bacterial strain isolated from the female urinary microbiota.</title>
        <authorList>
            <person name="Thomas-White K."/>
            <person name="Kumar N."/>
            <person name="Forster S."/>
            <person name="Putonti C."/>
            <person name="Lawley T."/>
            <person name="Wolfe A.J."/>
        </authorList>
    </citation>
    <scope>NUCLEOTIDE SEQUENCE [LARGE SCALE GENOMIC DNA]</scope>
    <source>
        <strain evidence="3 6">UMB0852</strain>
    </source>
</reference>